<keyword evidence="2" id="KW-1185">Reference proteome</keyword>
<protein>
    <submittedName>
        <fullName evidence="1">Uncharacterized protein</fullName>
    </submittedName>
</protein>
<evidence type="ECO:0000313" key="1">
    <source>
        <dbReference type="EMBL" id="KAI4312692.1"/>
    </source>
</evidence>
<proteinExistence type="predicted"/>
<comment type="caution">
    <text evidence="1">The sequence shown here is derived from an EMBL/GenBank/DDBJ whole genome shotgun (WGS) entry which is preliminary data.</text>
</comment>
<dbReference type="Proteomes" id="UP001057402">
    <property type="component" value="Chromosome 11"/>
</dbReference>
<accession>A0ACB9LM89</accession>
<name>A0ACB9LM89_9MYRT</name>
<evidence type="ECO:0000313" key="2">
    <source>
        <dbReference type="Proteomes" id="UP001057402"/>
    </source>
</evidence>
<gene>
    <name evidence="1" type="ORF">MLD38_037493</name>
</gene>
<reference evidence="2" key="1">
    <citation type="journal article" date="2023" name="Front. Plant Sci.">
        <title>Chromosomal-level genome assembly of Melastoma candidum provides insights into trichome evolution.</title>
        <authorList>
            <person name="Zhong Y."/>
            <person name="Wu W."/>
            <person name="Sun C."/>
            <person name="Zou P."/>
            <person name="Liu Y."/>
            <person name="Dai S."/>
            <person name="Zhou R."/>
        </authorList>
    </citation>
    <scope>NUCLEOTIDE SEQUENCE [LARGE SCALE GENOMIC DNA]</scope>
</reference>
<dbReference type="EMBL" id="CM042890">
    <property type="protein sequence ID" value="KAI4312692.1"/>
    <property type="molecule type" value="Genomic_DNA"/>
</dbReference>
<organism evidence="1 2">
    <name type="scientific">Melastoma candidum</name>
    <dbReference type="NCBI Taxonomy" id="119954"/>
    <lineage>
        <taxon>Eukaryota</taxon>
        <taxon>Viridiplantae</taxon>
        <taxon>Streptophyta</taxon>
        <taxon>Embryophyta</taxon>
        <taxon>Tracheophyta</taxon>
        <taxon>Spermatophyta</taxon>
        <taxon>Magnoliopsida</taxon>
        <taxon>eudicotyledons</taxon>
        <taxon>Gunneridae</taxon>
        <taxon>Pentapetalae</taxon>
        <taxon>rosids</taxon>
        <taxon>malvids</taxon>
        <taxon>Myrtales</taxon>
        <taxon>Melastomataceae</taxon>
        <taxon>Melastomatoideae</taxon>
        <taxon>Melastomateae</taxon>
        <taxon>Melastoma</taxon>
    </lineage>
</organism>
<sequence>MSNSDHCHATDKDGDWKTRRKDLKSGKSDGQVTFGIDNGIVEIVMPLPAQISHDGQMQSTAFSAQEILLSQHVRAHQAGRTIIDGSTPIPINYMPQKLPPLPAIYHRPSKTSPTSISSIAT</sequence>